<dbReference type="Proteomes" id="UP000199305">
    <property type="component" value="Unassembled WGS sequence"/>
</dbReference>
<dbReference type="SUPFAM" id="SSF55874">
    <property type="entry name" value="ATPase domain of HSP90 chaperone/DNA topoisomerase II/histidine kinase"/>
    <property type="match status" value="1"/>
</dbReference>
<accession>A0A1G9ALE7</accession>
<gene>
    <name evidence="3" type="ORF">SAMN05216212_2070</name>
</gene>
<keyword evidence="1" id="KW-0378">Hydrolase</keyword>
<dbReference type="PANTHER" id="PTHR43156">
    <property type="entry name" value="STAGE II SPORULATION PROTEIN E-RELATED"/>
    <property type="match status" value="1"/>
</dbReference>
<dbReference type="OrthoDB" id="9811749at2"/>
<keyword evidence="3" id="KW-0808">Transferase</keyword>
<dbReference type="Gene3D" id="3.60.40.10">
    <property type="entry name" value="PPM-type phosphatase domain"/>
    <property type="match status" value="1"/>
</dbReference>
<dbReference type="InterPro" id="IPR003594">
    <property type="entry name" value="HATPase_dom"/>
</dbReference>
<dbReference type="InterPro" id="IPR036457">
    <property type="entry name" value="PPM-type-like_dom_sf"/>
</dbReference>
<keyword evidence="4" id="KW-1185">Reference proteome</keyword>
<sequence length="584" mass="63998">MVGPSFNILVIEPDPLEASDLETVLAGCDPVATRAEARDLRVEVRLVDGVPSGLAVFDSFRPHVVIIGPGAGPVAQGIDRLRSRAGLEPVPILGVGDEAAVANTAGPFATCDDLLFKPYNLQLIRMKLVALRRYCSLNRALVTQVSRMRRSQADLLKEQADAREIFRNMGRESCLEETGAIRYHLSPRAVLNGDVLAAAWAPGGKLMLLLGDFTGHGLAAAVGAVPLTSIFYSMVPKGFTLSQIARELNLKLHLVLPSNMFCCAVLLELDACKQHMRILNAGMPAACLSRAGGRLELLESRHLPLGVMRQLTLDNAIEYVPLERGDRLYLWSDGIHEARSTSGEMFGEERLLSLMANSRPADRFEHILSAVNHFSVEQQDDLSLVELCLDEVARDPAAIGEVHRRAAPARSLGDWSFSITLEAEELRDLDPVPLMHRFLSQFPDSGELRDTLSIVLGELCNNAIEHGLLELDSGLKRTESGFAEYYRRLEAGRRNLHRGWVRIELGTSREGERRTLQLLVADSGTGLPRQVEATNAYSGRGLALVQSLCRRLEFSPGVSEVRAVLDWPEEPGRAPSPEANPLPA</sequence>
<evidence type="ECO:0000313" key="3">
    <source>
        <dbReference type="EMBL" id="SDK28189.1"/>
    </source>
</evidence>
<dbReference type="CDD" id="cd16936">
    <property type="entry name" value="HATPase_RsbW-like"/>
    <property type="match status" value="1"/>
</dbReference>
<reference evidence="4" key="1">
    <citation type="submission" date="2016-10" db="EMBL/GenBank/DDBJ databases">
        <authorList>
            <person name="Varghese N."/>
            <person name="Submissions S."/>
        </authorList>
    </citation>
    <scope>NUCLEOTIDE SEQUENCE [LARGE SCALE GENOMIC DNA]</scope>
    <source>
        <strain evidence="4">CGMCC 1.10658</strain>
    </source>
</reference>
<keyword evidence="3" id="KW-0418">Kinase</keyword>
<dbReference type="STRING" id="658219.SAMN05216212_2070"/>
<proteinExistence type="predicted"/>
<dbReference type="Gene3D" id="3.30.565.10">
    <property type="entry name" value="Histidine kinase-like ATPase, C-terminal domain"/>
    <property type="match status" value="1"/>
</dbReference>
<name>A0A1G9ALE7_9GAMM</name>
<dbReference type="Pfam" id="PF07228">
    <property type="entry name" value="SpoIIE"/>
    <property type="match status" value="1"/>
</dbReference>
<feature type="domain" description="PPM-type phosphatase" evidence="2">
    <location>
        <begin position="176"/>
        <end position="389"/>
    </location>
</feature>
<dbReference type="InterPro" id="IPR036890">
    <property type="entry name" value="HATPase_C_sf"/>
</dbReference>
<dbReference type="SMART" id="SM00331">
    <property type="entry name" value="PP2C_SIG"/>
    <property type="match status" value="1"/>
</dbReference>
<dbReference type="InterPro" id="IPR052016">
    <property type="entry name" value="Bact_Sigma-Reg"/>
</dbReference>
<dbReference type="Pfam" id="PF13581">
    <property type="entry name" value="HATPase_c_2"/>
    <property type="match status" value="1"/>
</dbReference>
<evidence type="ECO:0000313" key="4">
    <source>
        <dbReference type="Proteomes" id="UP000199305"/>
    </source>
</evidence>
<evidence type="ECO:0000259" key="2">
    <source>
        <dbReference type="SMART" id="SM00331"/>
    </source>
</evidence>
<dbReference type="InterPro" id="IPR001932">
    <property type="entry name" value="PPM-type_phosphatase-like_dom"/>
</dbReference>
<dbReference type="EMBL" id="FNFH01000003">
    <property type="protein sequence ID" value="SDK28189.1"/>
    <property type="molecule type" value="Genomic_DNA"/>
</dbReference>
<dbReference type="AlphaFoldDB" id="A0A1G9ALE7"/>
<dbReference type="GO" id="GO:0016791">
    <property type="term" value="F:phosphatase activity"/>
    <property type="evidence" value="ECO:0007669"/>
    <property type="project" value="TreeGrafter"/>
</dbReference>
<evidence type="ECO:0000256" key="1">
    <source>
        <dbReference type="ARBA" id="ARBA00022801"/>
    </source>
</evidence>
<organism evidence="3 4">
    <name type="scientific">Microbulbifer yueqingensis</name>
    <dbReference type="NCBI Taxonomy" id="658219"/>
    <lineage>
        <taxon>Bacteria</taxon>
        <taxon>Pseudomonadati</taxon>
        <taxon>Pseudomonadota</taxon>
        <taxon>Gammaproteobacteria</taxon>
        <taxon>Cellvibrionales</taxon>
        <taxon>Microbulbiferaceae</taxon>
        <taxon>Microbulbifer</taxon>
    </lineage>
</organism>
<protein>
    <submittedName>
        <fullName evidence="3">Histidine kinase-like ATPase domain-containing protein</fullName>
    </submittedName>
</protein>
<dbReference type="GO" id="GO:0016301">
    <property type="term" value="F:kinase activity"/>
    <property type="evidence" value="ECO:0007669"/>
    <property type="project" value="UniProtKB-KW"/>
</dbReference>
<dbReference type="SUPFAM" id="SSF81606">
    <property type="entry name" value="PP2C-like"/>
    <property type="match status" value="1"/>
</dbReference>
<dbReference type="PANTHER" id="PTHR43156:SF2">
    <property type="entry name" value="STAGE II SPORULATION PROTEIN E"/>
    <property type="match status" value="1"/>
</dbReference>